<dbReference type="Gene3D" id="2.60.40.10">
    <property type="entry name" value="Immunoglobulins"/>
    <property type="match status" value="1"/>
</dbReference>
<organism evidence="4 5">
    <name type="scientific">Arsenicicoccus piscis</name>
    <dbReference type="NCBI Taxonomy" id="673954"/>
    <lineage>
        <taxon>Bacteria</taxon>
        <taxon>Bacillati</taxon>
        <taxon>Actinomycetota</taxon>
        <taxon>Actinomycetes</taxon>
        <taxon>Micrococcales</taxon>
        <taxon>Intrasporangiaceae</taxon>
        <taxon>Arsenicicoccus</taxon>
    </lineage>
</organism>
<dbReference type="Proteomes" id="UP001157109">
    <property type="component" value="Unassembled WGS sequence"/>
</dbReference>
<dbReference type="Gene3D" id="2.60.40.1180">
    <property type="entry name" value="Golgi alpha-mannosidase II"/>
    <property type="match status" value="1"/>
</dbReference>
<proteinExistence type="inferred from homology"/>
<dbReference type="CDD" id="cd02856">
    <property type="entry name" value="E_set_GDE_Isoamylase_N"/>
    <property type="match status" value="1"/>
</dbReference>
<dbReference type="CDD" id="cd11326">
    <property type="entry name" value="AmyAc_Glg_debranch"/>
    <property type="match status" value="1"/>
</dbReference>
<dbReference type="RefSeq" id="WP_284285023.1">
    <property type="nucleotide sequence ID" value="NZ_BSUJ01000001.1"/>
</dbReference>
<comment type="similarity">
    <text evidence="1">Belongs to the glycosyl hydrolase 13 family.</text>
</comment>
<dbReference type="InterPro" id="IPR013783">
    <property type="entry name" value="Ig-like_fold"/>
</dbReference>
<dbReference type="SMART" id="SM00642">
    <property type="entry name" value="Aamy"/>
    <property type="match status" value="1"/>
</dbReference>
<dbReference type="InterPro" id="IPR006047">
    <property type="entry name" value="GH13_cat_dom"/>
</dbReference>
<evidence type="ECO:0000256" key="2">
    <source>
        <dbReference type="SAM" id="MobiDB-lite"/>
    </source>
</evidence>
<dbReference type="InterPro" id="IPR017853">
    <property type="entry name" value="GH"/>
</dbReference>
<protein>
    <submittedName>
        <fullName evidence="4">Glycogen operon protein GlgX homolog</fullName>
    </submittedName>
</protein>
<dbReference type="InterPro" id="IPR044505">
    <property type="entry name" value="GlgX_Isoamylase_N_E_set"/>
</dbReference>
<dbReference type="Gene3D" id="3.20.20.80">
    <property type="entry name" value="Glycosidases"/>
    <property type="match status" value="1"/>
</dbReference>
<dbReference type="InterPro" id="IPR013780">
    <property type="entry name" value="Glyco_hydro_b"/>
</dbReference>
<feature type="region of interest" description="Disordered" evidence="2">
    <location>
        <begin position="535"/>
        <end position="559"/>
    </location>
</feature>
<dbReference type="SUPFAM" id="SSF51011">
    <property type="entry name" value="Glycosyl hydrolase domain"/>
    <property type="match status" value="1"/>
</dbReference>
<dbReference type="SUPFAM" id="SSF51445">
    <property type="entry name" value="(Trans)glycosidases"/>
    <property type="match status" value="1"/>
</dbReference>
<evidence type="ECO:0000256" key="1">
    <source>
        <dbReference type="ARBA" id="ARBA00008061"/>
    </source>
</evidence>
<evidence type="ECO:0000259" key="3">
    <source>
        <dbReference type="SMART" id="SM00642"/>
    </source>
</evidence>
<feature type="domain" description="Glycosyl hydrolase family 13 catalytic" evidence="3">
    <location>
        <begin position="230"/>
        <end position="630"/>
    </location>
</feature>
<dbReference type="PANTHER" id="PTHR43002">
    <property type="entry name" value="GLYCOGEN DEBRANCHING ENZYME"/>
    <property type="match status" value="1"/>
</dbReference>
<dbReference type="Pfam" id="PF00128">
    <property type="entry name" value="Alpha-amylase"/>
    <property type="match status" value="1"/>
</dbReference>
<sequence>MTVLLPQPVAPGTWATATWPLGPSLDQRAGRATFAVFAPDATRVTLEIWTRATGGNRVAEIVLVQNAADGCWRGEVVNVGPGVHYGFRCWGPNWPFVADWQPGGSSAGFGTDVDDAGHRFNPNKLLFDPYGRELSHTPPSPLLAVDGHDDGMFGTGGEDYDGRPRREFDTGPWAPKSLLIDGSGSTGTRPRLPAESTAVYEAHVKNLTLHPSSSSLAEIFSGTPGFEQVRSVPESLRGTYAGAALMAPYLKALGFTTIELMPVHETSSSELELSQGKANHWGYQSLSFFAPNRDYAHDRSPGGPTAELKAMVKAFHDQGLEVYLDVVYNHTAEGGNWGGDLATTGFTSLGGFSTNDYYVQTADHRLVDGATGCSNQLNHSRPASQRLVLDSLTYWADSMGIDGFRFDLAPVLGRTPDAFQRDDWDEQKRFFPQHPLLTAIRELAEARDLEVVAEAWDLWGYEVGNFPSGWGEWNGRFRDTMRGFLKGDGNTEAFVEMFDGDYHDFNDQGGPQRSINFVTAHDGFTMTDLVSYNHKVNDQPPPFGPSDGGSDDNLSWDSGGDQALRRQRVRNFWTVLFLSRGVPMVVSGDEMGRTQNGNNNPWALNTVGMWNNWAMATSNHPDALPVDPERPAIRYHDNLGAATTPDGVNPVFVLATYLARLRQQQPGLRQHSYGNQELDDSDVTYLFTTPDGAGRPNPGDRAVRVHIDGSPAGGSDLLVLINMADVEVPFAVPAAASGKTWRRIVDTSARAEPVACCWQPAAAGQVIDRADVPAWSITVLLET</sequence>
<dbReference type="EMBL" id="BSUJ01000001">
    <property type="protein sequence ID" value="GMA21827.1"/>
    <property type="molecule type" value="Genomic_DNA"/>
</dbReference>
<feature type="region of interest" description="Disordered" evidence="2">
    <location>
        <begin position="171"/>
        <end position="191"/>
    </location>
</feature>
<gene>
    <name evidence="4" type="ORF">GCM10025862_38480</name>
</gene>
<dbReference type="InterPro" id="IPR014756">
    <property type="entry name" value="Ig_E-set"/>
</dbReference>
<evidence type="ECO:0000313" key="5">
    <source>
        <dbReference type="Proteomes" id="UP001157109"/>
    </source>
</evidence>
<name>A0ABQ6HV25_9MICO</name>
<accession>A0ABQ6HV25</accession>
<reference evidence="5" key="1">
    <citation type="journal article" date="2019" name="Int. J. Syst. Evol. Microbiol.">
        <title>The Global Catalogue of Microorganisms (GCM) 10K type strain sequencing project: providing services to taxonomists for standard genome sequencing and annotation.</title>
        <authorList>
            <consortium name="The Broad Institute Genomics Platform"/>
            <consortium name="The Broad Institute Genome Sequencing Center for Infectious Disease"/>
            <person name="Wu L."/>
            <person name="Ma J."/>
        </authorList>
    </citation>
    <scope>NUCLEOTIDE SEQUENCE [LARGE SCALE GENOMIC DNA]</scope>
    <source>
        <strain evidence="5">NBRC 105830</strain>
    </source>
</reference>
<dbReference type="SUPFAM" id="SSF81296">
    <property type="entry name" value="E set domains"/>
    <property type="match status" value="1"/>
</dbReference>
<comment type="caution">
    <text evidence="4">The sequence shown here is derived from an EMBL/GenBank/DDBJ whole genome shotgun (WGS) entry which is preliminary data.</text>
</comment>
<evidence type="ECO:0000313" key="4">
    <source>
        <dbReference type="EMBL" id="GMA21827.1"/>
    </source>
</evidence>
<keyword evidence="5" id="KW-1185">Reference proteome</keyword>